<protein>
    <submittedName>
        <fullName evidence="2">Polysaccharide pyruvyl transferase</fullName>
    </submittedName>
</protein>
<dbReference type="PANTHER" id="PTHR36836">
    <property type="entry name" value="COLANIC ACID BIOSYNTHESIS PROTEIN WCAK"/>
    <property type="match status" value="1"/>
</dbReference>
<proteinExistence type="predicted"/>
<dbReference type="RefSeq" id="WP_100258261.1">
    <property type="nucleotide sequence ID" value="NZ_CP011797.1"/>
</dbReference>
<evidence type="ECO:0000313" key="2">
    <source>
        <dbReference type="EMBL" id="ATX78046.1"/>
    </source>
</evidence>
<dbReference type="Pfam" id="PF04230">
    <property type="entry name" value="PS_pyruv_trans"/>
    <property type="match status" value="1"/>
</dbReference>
<gene>
    <name evidence="2" type="ORF">REIFOR_02925</name>
</gene>
<dbReference type="AlphaFoldDB" id="A0A2K8L0M8"/>
<keyword evidence="3" id="KW-1185">Reference proteome</keyword>
<feature type="domain" description="Polysaccharide pyruvyl transferase" evidence="1">
    <location>
        <begin position="16"/>
        <end position="302"/>
    </location>
</feature>
<evidence type="ECO:0000313" key="3">
    <source>
        <dbReference type="Proteomes" id="UP000229757"/>
    </source>
</evidence>
<dbReference type="KEGG" id="rfo:REIFOR_02925"/>
<dbReference type="Proteomes" id="UP000229757">
    <property type="component" value="Chromosome"/>
</dbReference>
<keyword evidence="2" id="KW-0808">Transferase</keyword>
<name>A0A2K8L0M8_9GAMM</name>
<dbReference type="PANTHER" id="PTHR36836:SF1">
    <property type="entry name" value="COLANIC ACID BIOSYNTHESIS PROTEIN WCAK"/>
    <property type="match status" value="1"/>
</dbReference>
<organism evidence="2 3">
    <name type="scientific">Reinekea forsetii</name>
    <dbReference type="NCBI Taxonomy" id="1336806"/>
    <lineage>
        <taxon>Bacteria</taxon>
        <taxon>Pseudomonadati</taxon>
        <taxon>Pseudomonadota</taxon>
        <taxon>Gammaproteobacteria</taxon>
        <taxon>Oceanospirillales</taxon>
        <taxon>Saccharospirillaceae</taxon>
        <taxon>Reinekea</taxon>
    </lineage>
</organism>
<accession>A0A2K8L0M8</accession>
<dbReference type="OrthoDB" id="3199616at2"/>
<dbReference type="InterPro" id="IPR007345">
    <property type="entry name" value="Polysacch_pyruvyl_Trfase"/>
</dbReference>
<dbReference type="EMBL" id="CP011797">
    <property type="protein sequence ID" value="ATX78046.1"/>
    <property type="molecule type" value="Genomic_DNA"/>
</dbReference>
<reference evidence="2 3" key="1">
    <citation type="journal article" date="2017" name="Environ. Microbiol.">
        <title>Genomic and physiological analyses of 'Reinekea forsetii' reveal a versatile opportunistic lifestyle during spring algae blooms.</title>
        <authorList>
            <person name="Avci B."/>
            <person name="Hahnke R.L."/>
            <person name="Chafee M."/>
            <person name="Fischer T."/>
            <person name="Gruber-Vodicka H."/>
            <person name="Tegetmeyer H.E."/>
            <person name="Harder J."/>
            <person name="Fuchs B.M."/>
            <person name="Amann R.I."/>
            <person name="Teeling H."/>
        </authorList>
    </citation>
    <scope>NUCLEOTIDE SEQUENCE [LARGE SCALE GENOMIC DNA]</scope>
    <source>
        <strain evidence="2 3">Hel1_31_D35</strain>
    </source>
</reference>
<evidence type="ECO:0000259" key="1">
    <source>
        <dbReference type="Pfam" id="PF04230"/>
    </source>
</evidence>
<sequence length="361" mass="39574">MIFSDSYLCGYYGMQNTGDDALLLATAWGAKKFLGDKNHRVSNVAPLHLSGLPYLPAGLKVQQRFRGENRLKQSFHALVSKRVIFGGGSVLHNSHDINLKRQLMTLSGRQGLALGVGLGPFRDSAAEKNCAKFLNECEFVGVRDVDSFALAKHIAPQAKIKLTFDLAPLLLLNKELKFDRVARAGICVCLCPYERLSSDSAAEHQRLMALAQAIVRVHRETGEAITLLDFNGHATLGDKQVHVALRALLPASVPVTHLHYQQNPLVVLQQLATFKVVVSMRLHGSVLAYLADTPVVSLSYHSKCDGWCRQIGQPESLQFDAKQIEVEQLVQVISAGLSQGFMAPTLTPAEAVEKSLTNWSI</sequence>
<dbReference type="GO" id="GO:0016740">
    <property type="term" value="F:transferase activity"/>
    <property type="evidence" value="ECO:0007669"/>
    <property type="project" value="UniProtKB-KW"/>
</dbReference>